<dbReference type="SUPFAM" id="SSF50182">
    <property type="entry name" value="Sm-like ribonucleoproteins"/>
    <property type="match status" value="1"/>
</dbReference>
<dbReference type="OrthoDB" id="9775207at2"/>
<keyword evidence="4 6" id="KW-1133">Transmembrane helix</keyword>
<evidence type="ECO:0000256" key="4">
    <source>
        <dbReference type="ARBA" id="ARBA00022989"/>
    </source>
</evidence>
<dbReference type="AlphaFoldDB" id="A0A1N6FX39"/>
<dbReference type="Pfam" id="PF00924">
    <property type="entry name" value="MS_channel_2nd"/>
    <property type="match status" value="1"/>
</dbReference>
<feature type="transmembrane region" description="Helical" evidence="6">
    <location>
        <begin position="186"/>
        <end position="208"/>
    </location>
</feature>
<dbReference type="InterPro" id="IPR010920">
    <property type="entry name" value="LSM_dom_sf"/>
</dbReference>
<dbReference type="Gene3D" id="2.30.30.60">
    <property type="match status" value="1"/>
</dbReference>
<proteinExistence type="inferred from homology"/>
<evidence type="ECO:0000313" key="10">
    <source>
        <dbReference type="Proteomes" id="UP000184782"/>
    </source>
</evidence>
<dbReference type="STRING" id="59733.SAMN05421769_1676"/>
<comment type="subcellular location">
    <subcellularLocation>
        <location evidence="1">Endomembrane system</location>
        <topology evidence="1">Multi-pass membrane protein</topology>
    </subcellularLocation>
</comment>
<organism evidence="9 10">
    <name type="scientific">Chryseobacterium scophthalmum</name>
    <dbReference type="NCBI Taxonomy" id="59733"/>
    <lineage>
        <taxon>Bacteria</taxon>
        <taxon>Pseudomonadati</taxon>
        <taxon>Bacteroidota</taxon>
        <taxon>Flavobacteriia</taxon>
        <taxon>Flavobacteriales</taxon>
        <taxon>Weeksellaceae</taxon>
        <taxon>Chryseobacterium group</taxon>
        <taxon>Chryseobacterium</taxon>
    </lineage>
</organism>
<evidence type="ECO:0000256" key="1">
    <source>
        <dbReference type="ARBA" id="ARBA00004127"/>
    </source>
</evidence>
<dbReference type="PANTHER" id="PTHR30414">
    <property type="entry name" value="MINICONDUCTANCE MECHANOSENSITIVE CHANNEL YBDG"/>
    <property type="match status" value="1"/>
</dbReference>
<evidence type="ECO:0000256" key="3">
    <source>
        <dbReference type="ARBA" id="ARBA00022692"/>
    </source>
</evidence>
<reference evidence="10" key="1">
    <citation type="submission" date="2016-12" db="EMBL/GenBank/DDBJ databases">
        <authorList>
            <person name="Varghese N."/>
            <person name="Submissions S."/>
        </authorList>
    </citation>
    <scope>NUCLEOTIDE SEQUENCE [LARGE SCALE GENOMIC DNA]</scope>
    <source>
        <strain evidence="10">DSM 16779</strain>
    </source>
</reference>
<dbReference type="InterPro" id="IPR006685">
    <property type="entry name" value="MscS_channel_2nd"/>
</dbReference>
<keyword evidence="5 6" id="KW-0472">Membrane</keyword>
<name>A0A1N6FX39_9FLAO</name>
<sequence length="421" mass="48315">MKDEIKDTKSFFQEISEQLYIYVSKISPSGTDWIFHIIVKIGLLIAIFLLFDFIFKLIINYTFRFFHNENKFPVLKSVYQSRITNSVAHFIALSFIASMHESIFVGALTKTTIFIHRAVNLGMVLILAGMLYRSLTGFRYYFTIKQDYYKVMAINAISETVKILGIFIFTVVSICVVFGIKGTTIVGSLGAITAVLVLVFRDTILGFVTGIHVATSKSLKVGDWIGIPKYNIEGNILDISLLTTKIANFDKTISSIPTYDLLTTEIKNLQVMSESNTRRIKKSIFFNINSFKFLNNEEIERLKEINLISDYLNDKTSEINQEKESINHKDKVINGRQLTNIGVFRYYAQKYLENDPEIDKESAIMVRQLEITTQGLPMEVYCFTNDSNWQRFEQIQADIFDHLLVASKEFDLQIMQIGLPK</sequence>
<comment type="similarity">
    <text evidence="2">Belongs to the MscS (TC 1.A.23) family.</text>
</comment>
<keyword evidence="10" id="KW-1185">Reference proteome</keyword>
<dbReference type="GO" id="GO:0071470">
    <property type="term" value="P:cellular response to osmotic stress"/>
    <property type="evidence" value="ECO:0007669"/>
    <property type="project" value="InterPro"/>
</dbReference>
<gene>
    <name evidence="9" type="ORF">SAMN05421769_1676</name>
</gene>
<dbReference type="InterPro" id="IPR030192">
    <property type="entry name" value="YbdG"/>
</dbReference>
<dbReference type="InterPro" id="IPR049278">
    <property type="entry name" value="MS_channel_C"/>
</dbReference>
<evidence type="ECO:0000259" key="8">
    <source>
        <dbReference type="Pfam" id="PF21082"/>
    </source>
</evidence>
<dbReference type="EMBL" id="FSRQ01000001">
    <property type="protein sequence ID" value="SIN99777.1"/>
    <property type="molecule type" value="Genomic_DNA"/>
</dbReference>
<accession>A0A1N6FX39</accession>
<feature type="domain" description="Mechanosensitive ion channel MscS" evidence="7">
    <location>
        <begin position="202"/>
        <end position="270"/>
    </location>
</feature>
<protein>
    <submittedName>
        <fullName evidence="9">Miniconductance mechanosensitive channel</fullName>
    </submittedName>
</protein>
<dbReference type="GO" id="GO:0008381">
    <property type="term" value="F:mechanosensitive monoatomic ion channel activity"/>
    <property type="evidence" value="ECO:0007669"/>
    <property type="project" value="InterPro"/>
</dbReference>
<dbReference type="Pfam" id="PF21082">
    <property type="entry name" value="MS_channel_3rd"/>
    <property type="match status" value="1"/>
</dbReference>
<dbReference type="RefSeq" id="WP_074229802.1">
    <property type="nucleotide sequence ID" value="NZ_FSRQ01000001.1"/>
</dbReference>
<keyword evidence="3 6" id="KW-0812">Transmembrane</keyword>
<feature type="domain" description="Mechanosensitive ion channel MscS C-terminal" evidence="8">
    <location>
        <begin position="351"/>
        <end position="411"/>
    </location>
</feature>
<evidence type="ECO:0000259" key="7">
    <source>
        <dbReference type="Pfam" id="PF00924"/>
    </source>
</evidence>
<evidence type="ECO:0000313" key="9">
    <source>
        <dbReference type="EMBL" id="SIN99777.1"/>
    </source>
</evidence>
<dbReference type="GO" id="GO:0005886">
    <property type="term" value="C:plasma membrane"/>
    <property type="evidence" value="ECO:0007669"/>
    <property type="project" value="TreeGrafter"/>
</dbReference>
<dbReference type="PANTHER" id="PTHR30414:SF0">
    <property type="entry name" value="MINICONDUCTANCE MECHANOSENSITIVE CHANNEL YBDG"/>
    <property type="match status" value="1"/>
</dbReference>
<dbReference type="InterPro" id="IPR023408">
    <property type="entry name" value="MscS_beta-dom_sf"/>
</dbReference>
<feature type="transmembrane region" description="Helical" evidence="6">
    <location>
        <begin position="121"/>
        <end position="142"/>
    </location>
</feature>
<evidence type="ECO:0000256" key="5">
    <source>
        <dbReference type="ARBA" id="ARBA00023136"/>
    </source>
</evidence>
<feature type="transmembrane region" description="Helical" evidence="6">
    <location>
        <begin position="87"/>
        <end position="109"/>
    </location>
</feature>
<evidence type="ECO:0000256" key="2">
    <source>
        <dbReference type="ARBA" id="ARBA00008017"/>
    </source>
</evidence>
<evidence type="ECO:0000256" key="6">
    <source>
        <dbReference type="SAM" id="Phobius"/>
    </source>
</evidence>
<feature type="transmembrane region" description="Helical" evidence="6">
    <location>
        <begin position="33"/>
        <end position="55"/>
    </location>
</feature>
<feature type="transmembrane region" description="Helical" evidence="6">
    <location>
        <begin position="163"/>
        <end position="180"/>
    </location>
</feature>
<dbReference type="Proteomes" id="UP000184782">
    <property type="component" value="Unassembled WGS sequence"/>
</dbReference>
<dbReference type="GO" id="GO:0012505">
    <property type="term" value="C:endomembrane system"/>
    <property type="evidence" value="ECO:0007669"/>
    <property type="project" value="UniProtKB-SubCell"/>
</dbReference>